<dbReference type="InterPro" id="IPR041698">
    <property type="entry name" value="Methyltransf_25"/>
</dbReference>
<keyword evidence="3" id="KW-0808">Transferase</keyword>
<evidence type="ECO:0000259" key="2">
    <source>
        <dbReference type="Pfam" id="PF13649"/>
    </source>
</evidence>
<dbReference type="Proteomes" id="UP001550210">
    <property type="component" value="Unassembled WGS sequence"/>
</dbReference>
<evidence type="ECO:0000313" key="4">
    <source>
        <dbReference type="Proteomes" id="UP001550210"/>
    </source>
</evidence>
<dbReference type="Gene3D" id="3.40.50.150">
    <property type="entry name" value="Vaccinia Virus protein VP39"/>
    <property type="match status" value="1"/>
</dbReference>
<gene>
    <name evidence="3" type="ORF">ABZZ21_14395</name>
</gene>
<evidence type="ECO:0000313" key="3">
    <source>
        <dbReference type="EMBL" id="MET9845744.1"/>
    </source>
</evidence>
<dbReference type="EC" id="2.1.-.-" evidence="3"/>
<feature type="compositionally biased region" description="Basic and acidic residues" evidence="1">
    <location>
        <begin position="1"/>
        <end position="18"/>
    </location>
</feature>
<dbReference type="SUPFAM" id="SSF53335">
    <property type="entry name" value="S-adenosyl-L-methionine-dependent methyltransferases"/>
    <property type="match status" value="1"/>
</dbReference>
<feature type="domain" description="Methyltransferase" evidence="2">
    <location>
        <begin position="91"/>
        <end position="183"/>
    </location>
</feature>
<keyword evidence="4" id="KW-1185">Reference proteome</keyword>
<name>A0ABV2UW19_9ACTN</name>
<dbReference type="InterPro" id="IPR029063">
    <property type="entry name" value="SAM-dependent_MTases_sf"/>
</dbReference>
<dbReference type="Pfam" id="PF13649">
    <property type="entry name" value="Methyltransf_25"/>
    <property type="match status" value="1"/>
</dbReference>
<dbReference type="GO" id="GO:0008168">
    <property type="term" value="F:methyltransferase activity"/>
    <property type="evidence" value="ECO:0007669"/>
    <property type="project" value="UniProtKB-KW"/>
</dbReference>
<dbReference type="GO" id="GO:0032259">
    <property type="term" value="P:methylation"/>
    <property type="evidence" value="ECO:0007669"/>
    <property type="project" value="UniProtKB-KW"/>
</dbReference>
<reference evidence="3 4" key="1">
    <citation type="submission" date="2024-06" db="EMBL/GenBank/DDBJ databases">
        <title>The Natural Products Discovery Center: Release of the First 8490 Sequenced Strains for Exploring Actinobacteria Biosynthetic Diversity.</title>
        <authorList>
            <person name="Kalkreuter E."/>
            <person name="Kautsar S.A."/>
            <person name="Yang D."/>
            <person name="Bader C.D."/>
            <person name="Teijaro C.N."/>
            <person name="Fluegel L."/>
            <person name="Davis C.M."/>
            <person name="Simpson J.R."/>
            <person name="Lauterbach L."/>
            <person name="Steele A.D."/>
            <person name="Gui C."/>
            <person name="Meng S."/>
            <person name="Li G."/>
            <person name="Viehrig K."/>
            <person name="Ye F."/>
            <person name="Su P."/>
            <person name="Kiefer A.F."/>
            <person name="Nichols A."/>
            <person name="Cepeda A.J."/>
            <person name="Yan W."/>
            <person name="Fan B."/>
            <person name="Jiang Y."/>
            <person name="Adhikari A."/>
            <person name="Zheng C.-J."/>
            <person name="Schuster L."/>
            <person name="Cowan T.M."/>
            <person name="Smanski M.J."/>
            <person name="Chevrette M.G."/>
            <person name="De Carvalho L.P.S."/>
            <person name="Shen B."/>
        </authorList>
    </citation>
    <scope>NUCLEOTIDE SEQUENCE [LARGE SCALE GENOMIC DNA]</scope>
    <source>
        <strain evidence="3 4">NPDC006434</strain>
    </source>
</reference>
<keyword evidence="3" id="KW-0489">Methyltransferase</keyword>
<dbReference type="EMBL" id="JBEXPZ010000016">
    <property type="protein sequence ID" value="MET9845744.1"/>
    <property type="molecule type" value="Genomic_DNA"/>
</dbReference>
<comment type="caution">
    <text evidence="3">The sequence shown here is derived from an EMBL/GenBank/DDBJ whole genome shotgun (WGS) entry which is preliminary data.</text>
</comment>
<organism evidence="3 4">
    <name type="scientific">Streptomyces ossamyceticus</name>
    <dbReference type="NCBI Taxonomy" id="249581"/>
    <lineage>
        <taxon>Bacteria</taxon>
        <taxon>Bacillati</taxon>
        <taxon>Actinomycetota</taxon>
        <taxon>Actinomycetes</taxon>
        <taxon>Kitasatosporales</taxon>
        <taxon>Streptomycetaceae</taxon>
        <taxon>Streptomyces</taxon>
    </lineage>
</organism>
<dbReference type="CDD" id="cd02440">
    <property type="entry name" value="AdoMet_MTases"/>
    <property type="match status" value="1"/>
</dbReference>
<accession>A0ABV2UW19</accession>
<protein>
    <submittedName>
        <fullName evidence="3">Class I SAM-dependent methyltransferase</fullName>
        <ecNumber evidence="3">2.1.-.-</ecNumber>
    </submittedName>
</protein>
<evidence type="ECO:0000256" key="1">
    <source>
        <dbReference type="SAM" id="MobiDB-lite"/>
    </source>
</evidence>
<feature type="region of interest" description="Disordered" evidence="1">
    <location>
        <begin position="1"/>
        <end position="33"/>
    </location>
</feature>
<proteinExistence type="predicted"/>
<dbReference type="RefSeq" id="WP_355396825.1">
    <property type="nucleotide sequence ID" value="NZ_JBEXPZ010000016.1"/>
</dbReference>
<sequence length="289" mass="31461">MRAEGRDHGDAQTPDHDVTTQAPDDGYATVDDPDGYFGEAVAAHYDETSAEMFVPETVDPAVALIAELAEQAGRSKQPGRSGHPGHQPRALEFGVGTGRIALPLARAGVPVHGIDMSRAMVERMRAKPGGDAIGVTIGDFATARADGEFTVAYLVFNTINNLLTQDAQVDCFRNAAAHLVPGGCFVIEVGVPALRSLPPGQDAVPFHVGPDRLGFDTYDVATQGMRSHHVRVVDGRATHLSVPFRYVWPAELDLMARLAGMRLRDRWEDWDRRPFTSDSTRHVSVWEKE</sequence>